<dbReference type="SMART" id="SM01052">
    <property type="entry name" value="CAP_GLY"/>
    <property type="match status" value="1"/>
</dbReference>
<dbReference type="OrthoDB" id="2130750at2759"/>
<dbReference type="AlphaFoldDB" id="Q4S8E0"/>
<dbReference type="KEGG" id="tng:GSTEN00022374G001"/>
<dbReference type="PROSITE" id="PS00845">
    <property type="entry name" value="CAP_GLY_1"/>
    <property type="match status" value="1"/>
</dbReference>
<reference evidence="2" key="1">
    <citation type="journal article" date="2004" name="Nature">
        <title>Genome duplication in the teleost fish Tetraodon nigroviridis reveals the early vertebrate proto-karyotype.</title>
        <authorList>
            <person name="Jaillon O."/>
            <person name="Aury J.-M."/>
            <person name="Brunet F."/>
            <person name="Petit J.-L."/>
            <person name="Stange-Thomann N."/>
            <person name="Mauceli E."/>
            <person name="Bouneau L."/>
            <person name="Fischer C."/>
            <person name="Ozouf-Costaz C."/>
            <person name="Bernot A."/>
            <person name="Nicaud S."/>
            <person name="Jaffe D."/>
            <person name="Fisher S."/>
            <person name="Lutfalla G."/>
            <person name="Dossat C."/>
            <person name="Segurens B."/>
            <person name="Dasilva C."/>
            <person name="Salanoubat M."/>
            <person name="Levy M."/>
            <person name="Boudet N."/>
            <person name="Castellano S."/>
            <person name="Anthouard V."/>
            <person name="Jubin C."/>
            <person name="Castelli V."/>
            <person name="Katinka M."/>
            <person name="Vacherie B."/>
            <person name="Biemont C."/>
            <person name="Skalli Z."/>
            <person name="Cattolico L."/>
            <person name="Poulain J."/>
            <person name="De Berardinis V."/>
            <person name="Cruaud C."/>
            <person name="Duprat S."/>
            <person name="Brottier P."/>
            <person name="Coutanceau J.-P."/>
            <person name="Gouzy J."/>
            <person name="Parra G."/>
            <person name="Lardier G."/>
            <person name="Chapple C."/>
            <person name="McKernan K.J."/>
            <person name="McEwan P."/>
            <person name="Bosak S."/>
            <person name="Kellis M."/>
            <person name="Volff J.-N."/>
            <person name="Guigo R."/>
            <person name="Zody M.C."/>
            <person name="Mesirov J."/>
            <person name="Lindblad-Toh K."/>
            <person name="Birren B."/>
            <person name="Nusbaum C."/>
            <person name="Kahn D."/>
            <person name="Robinson-Rechavi M."/>
            <person name="Laudet V."/>
            <person name="Schachter V."/>
            <person name="Quetier F."/>
            <person name="Saurin W."/>
            <person name="Scarpelli C."/>
            <person name="Wincker P."/>
            <person name="Lander E.S."/>
            <person name="Weissenbach J."/>
            <person name="Roest Crollius H."/>
        </authorList>
    </citation>
    <scope>NUCLEOTIDE SEQUENCE [LARGE SCALE GENOMIC DNA]</scope>
</reference>
<proteinExistence type="predicted"/>
<dbReference type="InterPro" id="IPR036859">
    <property type="entry name" value="CAP-Gly_dom_sf"/>
</dbReference>
<accession>Q4S8E0</accession>
<evidence type="ECO:0000313" key="2">
    <source>
        <dbReference type="EMBL" id="CAG03092.1"/>
    </source>
</evidence>
<sequence>LREGARVTVGSSKAGTVRYVGAAHFAEGLWVGVELEAPAGKNDGSVGGQRYFHCPPGHGLLVRPSRL</sequence>
<comment type="caution">
    <text evidence="2">The sequence shown here is derived from an EMBL/GenBank/DDBJ whole genome shotgun (WGS) entry which is preliminary data.</text>
</comment>
<dbReference type="PROSITE" id="PS50245">
    <property type="entry name" value="CAP_GLY_2"/>
    <property type="match status" value="1"/>
</dbReference>
<dbReference type="EMBL" id="CAAE01014706">
    <property type="protein sequence ID" value="CAG03092.1"/>
    <property type="molecule type" value="Genomic_DNA"/>
</dbReference>
<dbReference type="Pfam" id="PF01302">
    <property type="entry name" value="CAP_GLY"/>
    <property type="match status" value="1"/>
</dbReference>
<protein>
    <submittedName>
        <fullName evidence="2">(spotted green pufferfish) hypothetical protein</fullName>
    </submittedName>
</protein>
<dbReference type="Gene3D" id="2.30.30.190">
    <property type="entry name" value="CAP Gly-rich-like domain"/>
    <property type="match status" value="1"/>
</dbReference>
<dbReference type="InterPro" id="IPR000938">
    <property type="entry name" value="CAP-Gly_domain"/>
</dbReference>
<gene>
    <name evidence="2" type="ORF">GSTENG00022374001</name>
</gene>
<dbReference type="PANTHER" id="PTHR18916">
    <property type="entry name" value="DYNACTIN 1-RELATED MICROTUBULE-BINDING"/>
    <property type="match status" value="1"/>
</dbReference>
<feature type="non-terminal residue" evidence="2">
    <location>
        <position position="67"/>
    </location>
</feature>
<organism evidence="2">
    <name type="scientific">Tetraodon nigroviridis</name>
    <name type="common">Spotted green pufferfish</name>
    <name type="synonym">Chelonodon nigroviridis</name>
    <dbReference type="NCBI Taxonomy" id="99883"/>
    <lineage>
        <taxon>Eukaryota</taxon>
        <taxon>Metazoa</taxon>
        <taxon>Chordata</taxon>
        <taxon>Craniata</taxon>
        <taxon>Vertebrata</taxon>
        <taxon>Euteleostomi</taxon>
        <taxon>Actinopterygii</taxon>
        <taxon>Neopterygii</taxon>
        <taxon>Teleostei</taxon>
        <taxon>Neoteleostei</taxon>
        <taxon>Acanthomorphata</taxon>
        <taxon>Eupercaria</taxon>
        <taxon>Tetraodontiformes</taxon>
        <taxon>Tetradontoidea</taxon>
        <taxon>Tetraodontidae</taxon>
        <taxon>Tetraodon</taxon>
    </lineage>
</organism>
<reference evidence="2" key="2">
    <citation type="submission" date="2004-02" db="EMBL/GenBank/DDBJ databases">
        <authorList>
            <consortium name="Genoscope"/>
            <consortium name="Whitehead Institute Centre for Genome Research"/>
        </authorList>
    </citation>
    <scope>NUCLEOTIDE SEQUENCE</scope>
</reference>
<name>Q4S8E0_TETNG</name>
<dbReference type="SUPFAM" id="SSF74924">
    <property type="entry name" value="Cap-Gly domain"/>
    <property type="match status" value="1"/>
</dbReference>
<evidence type="ECO:0000259" key="1">
    <source>
        <dbReference type="PROSITE" id="PS50245"/>
    </source>
</evidence>
<feature type="non-terminal residue" evidence="2">
    <location>
        <position position="1"/>
    </location>
</feature>
<feature type="domain" description="CAP-Gly" evidence="1">
    <location>
        <begin position="21"/>
        <end position="63"/>
    </location>
</feature>